<evidence type="ECO:0000313" key="1">
    <source>
        <dbReference type="EMBL" id="QWG10490.1"/>
    </source>
</evidence>
<sequence>MFFRIIFYYIVLDLGINGKPKFYGGYILGRERFGKYDNEAVKRLEEIQKMDANSQSKLFDIIDTYIRDSKARAAYGA</sequence>
<organism evidence="1 2">
    <name type="scientific">Flammeovirga kamogawensis</name>
    <dbReference type="NCBI Taxonomy" id="373891"/>
    <lineage>
        <taxon>Bacteria</taxon>
        <taxon>Pseudomonadati</taxon>
        <taxon>Bacteroidota</taxon>
        <taxon>Cytophagia</taxon>
        <taxon>Cytophagales</taxon>
        <taxon>Flammeovirgaceae</taxon>
        <taxon>Flammeovirga</taxon>
    </lineage>
</organism>
<reference evidence="1 2" key="1">
    <citation type="submission" date="2021-05" db="EMBL/GenBank/DDBJ databases">
        <title>Comparative genomic studies on the polysaccharide-degrading batcterial strains of the Flammeovirga genus.</title>
        <authorList>
            <person name="Zewei F."/>
            <person name="Zheng Z."/>
            <person name="Yu L."/>
            <person name="Ruyue G."/>
            <person name="Yanhong M."/>
            <person name="Yuanyuan C."/>
            <person name="Jingyan G."/>
            <person name="Wenjun H."/>
        </authorList>
    </citation>
    <scope>NUCLEOTIDE SEQUENCE [LARGE SCALE GENOMIC DNA]</scope>
    <source>
        <strain evidence="1 2">YS10</strain>
        <plasmid evidence="1 2">p1</plasmid>
    </source>
</reference>
<name>A0ABX8H5M5_9BACT</name>
<dbReference type="Proteomes" id="UP000682802">
    <property type="component" value="Plasmid p1"/>
</dbReference>
<dbReference type="EMBL" id="CP076130">
    <property type="protein sequence ID" value="QWG10490.1"/>
    <property type="molecule type" value="Genomic_DNA"/>
</dbReference>
<protein>
    <submittedName>
        <fullName evidence="1">Uncharacterized protein</fullName>
    </submittedName>
</protein>
<accession>A0ABX8H5M5</accession>
<keyword evidence="1" id="KW-0614">Plasmid</keyword>
<keyword evidence="2" id="KW-1185">Reference proteome</keyword>
<gene>
    <name evidence="1" type="ORF">KM029_26305</name>
</gene>
<proteinExistence type="predicted"/>
<evidence type="ECO:0000313" key="2">
    <source>
        <dbReference type="Proteomes" id="UP000682802"/>
    </source>
</evidence>
<dbReference type="RefSeq" id="WP_144076952.1">
    <property type="nucleotide sequence ID" value="NZ_CP076130.1"/>
</dbReference>
<geneLocation type="plasmid" evidence="1 2">
    <name>p1</name>
</geneLocation>